<keyword evidence="2" id="KW-1185">Reference proteome</keyword>
<dbReference type="Pfam" id="PF12438">
    <property type="entry name" value="DUF3679"/>
    <property type="match status" value="1"/>
</dbReference>
<accession>A0ABS2SRD4</accession>
<protein>
    <submittedName>
        <fullName evidence="1">Uncharacterized protein</fullName>
    </submittedName>
</protein>
<evidence type="ECO:0000313" key="1">
    <source>
        <dbReference type="EMBL" id="MBM7838075.1"/>
    </source>
</evidence>
<dbReference type="InterPro" id="IPR020534">
    <property type="entry name" value="Uncharacterised_YqxA"/>
</dbReference>
<organism evidence="1 2">
    <name type="scientific">Shouchella xiaoxiensis</name>
    <dbReference type="NCBI Taxonomy" id="766895"/>
    <lineage>
        <taxon>Bacteria</taxon>
        <taxon>Bacillati</taxon>
        <taxon>Bacillota</taxon>
        <taxon>Bacilli</taxon>
        <taxon>Bacillales</taxon>
        <taxon>Bacillaceae</taxon>
        <taxon>Shouchella</taxon>
    </lineage>
</organism>
<proteinExistence type="predicted"/>
<dbReference type="EMBL" id="JAFBCV010000003">
    <property type="protein sequence ID" value="MBM7838075.1"/>
    <property type="molecule type" value="Genomic_DNA"/>
</dbReference>
<comment type="caution">
    <text evidence="1">The sequence shown here is derived from an EMBL/GenBank/DDBJ whole genome shotgun (WGS) entry which is preliminary data.</text>
</comment>
<evidence type="ECO:0000313" key="2">
    <source>
        <dbReference type="Proteomes" id="UP001179280"/>
    </source>
</evidence>
<name>A0ABS2SRD4_9BACI</name>
<gene>
    <name evidence="1" type="ORF">JOC54_001306</name>
</gene>
<dbReference type="RefSeq" id="WP_204465202.1">
    <property type="nucleotide sequence ID" value="NZ_JAFBCV010000003.1"/>
</dbReference>
<sequence length="123" mass="13664">MKNWKNRALLLGISLVFGLIMGVQLMSEYAGLNEPKPLQIQESTVEKQHEVPVVDQTELAEKEPLTTARETKGMSNFFSDLGSTFATGVENTTRSGLEKVVGAVRNGINKENERHPQENKSSY</sequence>
<reference evidence="1" key="1">
    <citation type="submission" date="2021-01" db="EMBL/GenBank/DDBJ databases">
        <title>Genomic Encyclopedia of Type Strains, Phase IV (KMG-IV): sequencing the most valuable type-strain genomes for metagenomic binning, comparative biology and taxonomic classification.</title>
        <authorList>
            <person name="Goeker M."/>
        </authorList>
    </citation>
    <scope>NUCLEOTIDE SEQUENCE</scope>
    <source>
        <strain evidence="1">DSM 21943</strain>
    </source>
</reference>
<dbReference type="Proteomes" id="UP001179280">
    <property type="component" value="Unassembled WGS sequence"/>
</dbReference>